<dbReference type="EMBL" id="CM047910">
    <property type="protein sequence ID" value="KAJ0075173.1"/>
    <property type="molecule type" value="Genomic_DNA"/>
</dbReference>
<evidence type="ECO:0000313" key="1">
    <source>
        <dbReference type="EMBL" id="KAJ0075173.1"/>
    </source>
</evidence>
<evidence type="ECO:0000313" key="2">
    <source>
        <dbReference type="Proteomes" id="UP001164250"/>
    </source>
</evidence>
<proteinExistence type="predicted"/>
<dbReference type="Proteomes" id="UP001164250">
    <property type="component" value="Chromosome 15"/>
</dbReference>
<gene>
    <name evidence="1" type="ORF">Patl1_34405</name>
</gene>
<accession>A0ACC0ZSI2</accession>
<comment type="caution">
    <text evidence="1">The sequence shown here is derived from an EMBL/GenBank/DDBJ whole genome shotgun (WGS) entry which is preliminary data.</text>
</comment>
<organism evidence="1 2">
    <name type="scientific">Pistacia atlantica</name>
    <dbReference type="NCBI Taxonomy" id="434234"/>
    <lineage>
        <taxon>Eukaryota</taxon>
        <taxon>Viridiplantae</taxon>
        <taxon>Streptophyta</taxon>
        <taxon>Embryophyta</taxon>
        <taxon>Tracheophyta</taxon>
        <taxon>Spermatophyta</taxon>
        <taxon>Magnoliopsida</taxon>
        <taxon>eudicotyledons</taxon>
        <taxon>Gunneridae</taxon>
        <taxon>Pentapetalae</taxon>
        <taxon>rosids</taxon>
        <taxon>malvids</taxon>
        <taxon>Sapindales</taxon>
        <taxon>Anacardiaceae</taxon>
        <taxon>Pistacia</taxon>
    </lineage>
</organism>
<sequence length="234" mass="26927">MPHLEEKEPPSTLMWTLFFLAQHYDRRGQYDVALSKIDEAIEHTPTVIDLYSVKSRILKHAGDLAAAAALADEARCMDLADRYVNSECVKRMLQADQVALAEKTAVLFTKDGDQHNNLHDMQCMWYELASGESYFRQCDLGRSLKKFLAVEKHYADITEDQFDFHSYCLRKMTLRAYVEMLKFQDRLHSHAYFHKAAVGAIRLQKMPQLASALHTSHLLKVTGWCCKMKMCAMS</sequence>
<keyword evidence="2" id="KW-1185">Reference proteome</keyword>
<reference evidence="2" key="1">
    <citation type="journal article" date="2023" name="G3 (Bethesda)">
        <title>Genome assembly and association tests identify interacting loci associated with vigor, precocity, and sex in interspecific pistachio rootstocks.</title>
        <authorList>
            <person name="Palmer W."/>
            <person name="Jacygrad E."/>
            <person name="Sagayaradj S."/>
            <person name="Cavanaugh K."/>
            <person name="Han R."/>
            <person name="Bertier L."/>
            <person name="Beede B."/>
            <person name="Kafkas S."/>
            <person name="Golino D."/>
            <person name="Preece J."/>
            <person name="Michelmore R."/>
        </authorList>
    </citation>
    <scope>NUCLEOTIDE SEQUENCE [LARGE SCALE GENOMIC DNA]</scope>
</reference>
<protein>
    <submittedName>
        <fullName evidence="1">Uncharacterized protein</fullName>
    </submittedName>
</protein>
<name>A0ACC0ZSI2_9ROSI</name>